<evidence type="ECO:0000313" key="2">
    <source>
        <dbReference type="EMBL" id="CAE4561126.1"/>
    </source>
</evidence>
<organism evidence="2">
    <name type="scientific">Alexandrium monilatum</name>
    <dbReference type="NCBI Taxonomy" id="311494"/>
    <lineage>
        <taxon>Eukaryota</taxon>
        <taxon>Sar</taxon>
        <taxon>Alveolata</taxon>
        <taxon>Dinophyceae</taxon>
        <taxon>Gonyaulacales</taxon>
        <taxon>Pyrocystaceae</taxon>
        <taxon>Alexandrium</taxon>
    </lineage>
</organism>
<dbReference type="AlphaFoldDB" id="A0A7S4PT00"/>
<name>A0A7S4PT00_9DINO</name>
<proteinExistence type="predicted"/>
<protein>
    <submittedName>
        <fullName evidence="2">Uncharacterized protein</fullName>
    </submittedName>
</protein>
<sequence>MGGCTSSQPAVAGSLPEARGASDKTLLTSRAQGQKKSAGAAAAPMPQLREAEMFVPPNEVFVQAPIDEASLEAIDGPLLLKPAVAAHAPDGAEDSMPAASSAAPPPPPTSTERFALVAEADEAAGRAASATVAREVSEALNPRSTPLALPGVAQASEARGTVQPVAAEAQAGCIDRFGALSAEEGWGRDEAMPSTEDGPCKATASAPAVLVGSCGEQLGAMEAEEEAAAGLGKQQAPGLDKDRSPQIVIEARGAETFCCWRPLVL</sequence>
<reference evidence="2" key="1">
    <citation type="submission" date="2021-01" db="EMBL/GenBank/DDBJ databases">
        <authorList>
            <person name="Corre E."/>
            <person name="Pelletier E."/>
            <person name="Niang G."/>
            <person name="Scheremetjew M."/>
            <person name="Finn R."/>
            <person name="Kale V."/>
            <person name="Holt S."/>
            <person name="Cochrane G."/>
            <person name="Meng A."/>
            <person name="Brown T."/>
            <person name="Cohen L."/>
        </authorList>
    </citation>
    <scope>NUCLEOTIDE SEQUENCE</scope>
    <source>
        <strain evidence="2">CCMP3105</strain>
    </source>
</reference>
<accession>A0A7S4PT00</accession>
<feature type="compositionally biased region" description="Low complexity" evidence="1">
    <location>
        <begin position="31"/>
        <end position="43"/>
    </location>
</feature>
<dbReference type="EMBL" id="HBNR01001027">
    <property type="protein sequence ID" value="CAE4561126.1"/>
    <property type="molecule type" value="Transcribed_RNA"/>
</dbReference>
<evidence type="ECO:0000256" key="1">
    <source>
        <dbReference type="SAM" id="MobiDB-lite"/>
    </source>
</evidence>
<feature type="region of interest" description="Disordered" evidence="1">
    <location>
        <begin position="89"/>
        <end position="111"/>
    </location>
</feature>
<feature type="region of interest" description="Disordered" evidence="1">
    <location>
        <begin position="1"/>
        <end position="44"/>
    </location>
</feature>
<gene>
    <name evidence="2" type="ORF">AMON00008_LOCUS745</name>
</gene>